<name>A0A0C2JAK2_THEKT</name>
<evidence type="ECO:0000256" key="1">
    <source>
        <dbReference type="ARBA" id="ARBA00022441"/>
    </source>
</evidence>
<dbReference type="EMBL" id="JWZT01000205">
    <property type="protein sequence ID" value="KII74879.1"/>
    <property type="molecule type" value="Genomic_DNA"/>
</dbReference>
<reference evidence="3 4" key="1">
    <citation type="journal article" date="2014" name="Genome Biol. Evol.">
        <title>The genome of the myxosporean Thelohanellus kitauei shows adaptations to nutrient acquisition within its fish host.</title>
        <authorList>
            <person name="Yang Y."/>
            <person name="Xiong J."/>
            <person name="Zhou Z."/>
            <person name="Huo F."/>
            <person name="Miao W."/>
            <person name="Ran C."/>
            <person name="Liu Y."/>
            <person name="Zhang J."/>
            <person name="Feng J."/>
            <person name="Wang M."/>
            <person name="Wang M."/>
            <person name="Wang L."/>
            <person name="Yao B."/>
        </authorList>
    </citation>
    <scope>NUCLEOTIDE SEQUENCE [LARGE SCALE GENOMIC DNA]</scope>
    <source>
        <strain evidence="3">Wuqing</strain>
    </source>
</reference>
<accession>A0A0C2JAK2</accession>
<proteinExistence type="predicted"/>
<evidence type="ECO:0000313" key="4">
    <source>
        <dbReference type="Proteomes" id="UP000031668"/>
    </source>
</evidence>
<dbReference type="InterPro" id="IPR015915">
    <property type="entry name" value="Kelch-typ_b-propeller"/>
</dbReference>
<gene>
    <name evidence="3" type="ORF">RF11_12683</name>
</gene>
<keyword evidence="1" id="KW-0880">Kelch repeat</keyword>
<protein>
    <submittedName>
        <fullName evidence="3">Nitrile-specifier protein 5</fullName>
    </submittedName>
</protein>
<dbReference type="AlphaFoldDB" id="A0A0C2JAK2"/>
<evidence type="ECO:0000313" key="3">
    <source>
        <dbReference type="EMBL" id="KII74879.1"/>
    </source>
</evidence>
<dbReference type="OrthoDB" id="6416144at2759"/>
<dbReference type="SUPFAM" id="SSF117281">
    <property type="entry name" value="Kelch motif"/>
    <property type="match status" value="1"/>
</dbReference>
<dbReference type="Pfam" id="PF24681">
    <property type="entry name" value="Kelch_KLHDC2_KLHL20_DRC7"/>
    <property type="match status" value="1"/>
</dbReference>
<dbReference type="PANTHER" id="PTHR46228:SF2">
    <property type="entry name" value="KELCH REPEAT PROTEIN (AFU_ORTHOLOGUE AFUA_4G14350)"/>
    <property type="match status" value="1"/>
</dbReference>
<organism evidence="3 4">
    <name type="scientific">Thelohanellus kitauei</name>
    <name type="common">Myxosporean</name>
    <dbReference type="NCBI Taxonomy" id="669202"/>
    <lineage>
        <taxon>Eukaryota</taxon>
        <taxon>Metazoa</taxon>
        <taxon>Cnidaria</taxon>
        <taxon>Myxozoa</taxon>
        <taxon>Myxosporea</taxon>
        <taxon>Bivalvulida</taxon>
        <taxon>Platysporina</taxon>
        <taxon>Myxobolidae</taxon>
        <taxon>Thelohanellus</taxon>
    </lineage>
</organism>
<keyword evidence="2" id="KW-0677">Repeat</keyword>
<sequence>MNQQNEHMRPSNRVHHCMTSVREFVIIYGGYENFNGVECNDLWTYNTITGIWKRHQLEREIKDTCLSSSICSVGNLVYIFGGDCIDGENYRQTNSIISFDITNATWDVVSPHIDNYHQNMPPPLCGNLLLHHNGWLYVIGGFNDSLNINTIYKFCLKSSTWSLMPQNGVKPTFNRQIFGTVYKNR</sequence>
<evidence type="ECO:0000256" key="2">
    <source>
        <dbReference type="ARBA" id="ARBA00022737"/>
    </source>
</evidence>
<comment type="caution">
    <text evidence="3">The sequence shown here is derived from an EMBL/GenBank/DDBJ whole genome shotgun (WGS) entry which is preliminary data.</text>
</comment>
<dbReference type="Proteomes" id="UP000031668">
    <property type="component" value="Unassembled WGS sequence"/>
</dbReference>
<dbReference type="PANTHER" id="PTHR46228">
    <property type="entry name" value="KELCH DOMAIN-CONTAINING PROTEIN"/>
    <property type="match status" value="1"/>
</dbReference>
<keyword evidence="4" id="KW-1185">Reference proteome</keyword>
<dbReference type="Gene3D" id="2.120.10.80">
    <property type="entry name" value="Kelch-type beta propeller"/>
    <property type="match status" value="1"/>
</dbReference>